<name>A0A2J0KZI3_9BACT</name>
<feature type="domain" description="NAD-dependent epimerase/dehydratase" evidence="3">
    <location>
        <begin position="8"/>
        <end position="257"/>
    </location>
</feature>
<comment type="similarity">
    <text evidence="1">Belongs to the NAD(P)-dependent epimerase/dehydratase family.</text>
</comment>
<dbReference type="AlphaFoldDB" id="A0A2J0KZI3"/>
<evidence type="ECO:0000313" key="4">
    <source>
        <dbReference type="EMBL" id="PIU41223.1"/>
    </source>
</evidence>
<evidence type="ECO:0000256" key="1">
    <source>
        <dbReference type="ARBA" id="ARBA00007637"/>
    </source>
</evidence>
<proteinExistence type="inferred from homology"/>
<gene>
    <name evidence="4" type="ORF">COS99_06545</name>
</gene>
<evidence type="ECO:0000256" key="2">
    <source>
        <dbReference type="SAM" id="MobiDB-lite"/>
    </source>
</evidence>
<evidence type="ECO:0000259" key="3">
    <source>
        <dbReference type="Pfam" id="PF01370"/>
    </source>
</evidence>
<dbReference type="InterPro" id="IPR001509">
    <property type="entry name" value="Epimerase_deHydtase"/>
</dbReference>
<dbReference type="CDD" id="cd05256">
    <property type="entry name" value="UDP_AE_SDR_e"/>
    <property type="match status" value="1"/>
</dbReference>
<reference evidence="4 5" key="1">
    <citation type="submission" date="2017-09" db="EMBL/GenBank/DDBJ databases">
        <title>Depth-based differentiation of microbial function through sediment-hosted aquifers and enrichment of novel symbionts in the deep terrestrial subsurface.</title>
        <authorList>
            <person name="Probst A.J."/>
            <person name="Ladd B."/>
            <person name="Jarett J.K."/>
            <person name="Geller-Mcgrath D.E."/>
            <person name="Sieber C.M."/>
            <person name="Emerson J.B."/>
            <person name="Anantharaman K."/>
            <person name="Thomas B.C."/>
            <person name="Malmstrom R."/>
            <person name="Stieglmeier M."/>
            <person name="Klingl A."/>
            <person name="Woyke T."/>
            <person name="Ryan C.M."/>
            <person name="Banfield J.F."/>
        </authorList>
    </citation>
    <scope>NUCLEOTIDE SEQUENCE [LARGE SCALE GENOMIC DNA]</scope>
    <source>
        <strain evidence="4">CG07_land_8_20_14_0_80_42_15</strain>
    </source>
</reference>
<dbReference type="InterPro" id="IPR036291">
    <property type="entry name" value="NAD(P)-bd_dom_sf"/>
</dbReference>
<protein>
    <submittedName>
        <fullName evidence="4">LPS biosynthesis protein WbpP</fullName>
    </submittedName>
</protein>
<dbReference type="Gene3D" id="3.90.25.10">
    <property type="entry name" value="UDP-galactose 4-epimerase, domain 1"/>
    <property type="match status" value="2"/>
</dbReference>
<comment type="caution">
    <text evidence="4">The sequence shown here is derived from an EMBL/GenBank/DDBJ whole genome shotgun (WGS) entry which is preliminary data.</text>
</comment>
<dbReference type="EMBL" id="PEWV01000066">
    <property type="protein sequence ID" value="PIU41223.1"/>
    <property type="molecule type" value="Genomic_DNA"/>
</dbReference>
<dbReference type="Proteomes" id="UP000230052">
    <property type="component" value="Unassembled WGS sequence"/>
</dbReference>
<dbReference type="PANTHER" id="PTHR43000">
    <property type="entry name" value="DTDP-D-GLUCOSE 4,6-DEHYDRATASE-RELATED"/>
    <property type="match status" value="1"/>
</dbReference>
<dbReference type="Gene3D" id="3.40.50.720">
    <property type="entry name" value="NAD(P)-binding Rossmann-like Domain"/>
    <property type="match status" value="1"/>
</dbReference>
<accession>A0A2J0KZI3</accession>
<dbReference type="Pfam" id="PF01370">
    <property type="entry name" value="Epimerase"/>
    <property type="match status" value="1"/>
</dbReference>
<dbReference type="SUPFAM" id="SSF51735">
    <property type="entry name" value="NAD(P)-binding Rossmann-fold domains"/>
    <property type="match status" value="1"/>
</dbReference>
<evidence type="ECO:0000313" key="5">
    <source>
        <dbReference type="Proteomes" id="UP000230052"/>
    </source>
</evidence>
<feature type="region of interest" description="Disordered" evidence="2">
    <location>
        <begin position="261"/>
        <end position="286"/>
    </location>
</feature>
<sequence length="378" mass="42566">MKSKHKFLVTGGAGFIGSHIVERLLKDGHFVRVLDNFSSGKRENLSFVLSRQSTVDRPQKKRSVVRGLWSVDYYNNFELIKGDIRNSNTCLKATKNIDFVLHQAALRSVPKSLEMPHEYNEVNIDGTVNMLEACLKNKVKRFVFASSSSVYGDAKTFPQKETDPSYLISPYALTKLADEYYCRIFSVNYGLETVGLRYFNVFGPRQALDDEYAVVIPKFIHCILHDEQPPIFGTGEQSRDFTYIDNVIQANILAATTRLDHRPQSTDHRKHRGPSTVDRELKHASNKGCGPSTVDCGLTNHTVLNVANGKDCTVLDLVSKLNAIIGKNIKPKFLPVRAGDVFRTLADISKIQSVLGYKPVVEFEEGLKRTVEYFKNIV</sequence>
<organism evidence="4 5">
    <name type="scientific">Candidatus Aquitaenariimonas noxiae</name>
    <dbReference type="NCBI Taxonomy" id="1974741"/>
    <lineage>
        <taxon>Bacteria</taxon>
        <taxon>Pseudomonadati</taxon>
        <taxon>Candidatus Omnitrophota</taxon>
        <taxon>Candidatus Aquitaenariimonas</taxon>
    </lineage>
</organism>